<dbReference type="Pfam" id="PF01019">
    <property type="entry name" value="G_glu_transpept"/>
    <property type="match status" value="1"/>
</dbReference>
<reference evidence="13" key="1">
    <citation type="journal article" date="2020" name="mSystems">
        <title>Genome- and Community-Level Interaction Insights into Carbon Utilization and Element Cycling Functions of Hydrothermarchaeota in Hydrothermal Sediment.</title>
        <authorList>
            <person name="Zhou Z."/>
            <person name="Liu Y."/>
            <person name="Xu W."/>
            <person name="Pan J."/>
            <person name="Luo Z.H."/>
            <person name="Li M."/>
        </authorList>
    </citation>
    <scope>NUCLEOTIDE SEQUENCE [LARGE SCALE GENOMIC DNA]</scope>
    <source>
        <strain evidence="13">SpSt-374</strain>
    </source>
</reference>
<name>A0A7C3VRB3_9CYAN</name>
<keyword evidence="6 11" id="KW-0865">Zymogen</keyword>
<evidence type="ECO:0000256" key="11">
    <source>
        <dbReference type="RuleBase" id="RU368036"/>
    </source>
</evidence>
<dbReference type="GO" id="GO:0103068">
    <property type="term" value="F:leukotriene C4 gamma-glutamyl transferase activity"/>
    <property type="evidence" value="ECO:0007669"/>
    <property type="project" value="UniProtKB-EC"/>
</dbReference>
<dbReference type="PANTHER" id="PTHR43199:SF1">
    <property type="entry name" value="GLUTATHIONE HYDROLASE PROENZYME"/>
    <property type="match status" value="1"/>
</dbReference>
<comment type="pathway">
    <text evidence="11">Sulfur metabolism; glutathione metabolism.</text>
</comment>
<dbReference type="NCBIfam" id="TIGR00066">
    <property type="entry name" value="g_glut_trans"/>
    <property type="match status" value="1"/>
</dbReference>
<organism evidence="13">
    <name type="scientific">Planktothricoides sp. SpSt-374</name>
    <dbReference type="NCBI Taxonomy" id="2282167"/>
    <lineage>
        <taxon>Bacteria</taxon>
        <taxon>Bacillati</taxon>
        <taxon>Cyanobacteriota</taxon>
        <taxon>Cyanophyceae</taxon>
        <taxon>Oscillatoriophycideae</taxon>
        <taxon>Oscillatoriales</taxon>
        <taxon>Oscillatoriaceae</taxon>
        <taxon>Planktothricoides</taxon>
    </lineage>
</organism>
<feature type="binding site" evidence="10">
    <location>
        <position position="102"/>
    </location>
    <ligand>
        <name>L-glutamate</name>
        <dbReference type="ChEBI" id="CHEBI:29985"/>
    </ligand>
</feature>
<dbReference type="EMBL" id="DSPX01000146">
    <property type="protein sequence ID" value="HGG01831.1"/>
    <property type="molecule type" value="Genomic_DNA"/>
</dbReference>
<dbReference type="UniPathway" id="UPA00204"/>
<evidence type="ECO:0000256" key="1">
    <source>
        <dbReference type="ARBA" id="ARBA00001049"/>
    </source>
</evidence>
<protein>
    <recommendedName>
        <fullName evidence="11">Glutathione hydrolase proenzyme</fullName>
        <ecNumber evidence="11">2.3.2.2</ecNumber>
        <ecNumber evidence="11">3.4.19.13</ecNumber>
    </recommendedName>
    <component>
        <recommendedName>
            <fullName evidence="11">Glutathione hydrolase large chain</fullName>
        </recommendedName>
    </component>
    <component>
        <recommendedName>
            <fullName evidence="11">Glutathione hydrolase small chain</fullName>
        </recommendedName>
    </component>
</protein>
<dbReference type="SUPFAM" id="SSF56235">
    <property type="entry name" value="N-terminal nucleophile aminohydrolases (Ntn hydrolases)"/>
    <property type="match status" value="1"/>
</dbReference>
<accession>A0A7C3VRB3</accession>
<comment type="catalytic activity">
    <reaction evidence="8 11">
        <text>an N-terminal (5-L-glutamyl)-[peptide] + an alpha-amino acid = 5-L-glutamyl amino acid + an N-terminal L-alpha-aminoacyl-[peptide]</text>
        <dbReference type="Rhea" id="RHEA:23904"/>
        <dbReference type="Rhea" id="RHEA-COMP:9780"/>
        <dbReference type="Rhea" id="RHEA-COMP:9795"/>
        <dbReference type="ChEBI" id="CHEBI:77644"/>
        <dbReference type="ChEBI" id="CHEBI:78597"/>
        <dbReference type="ChEBI" id="CHEBI:78599"/>
        <dbReference type="ChEBI" id="CHEBI:78608"/>
        <dbReference type="EC" id="2.3.2.2"/>
    </reaction>
</comment>
<evidence type="ECO:0000256" key="12">
    <source>
        <dbReference type="SAM" id="SignalP"/>
    </source>
</evidence>
<comment type="caution">
    <text evidence="13">The sequence shown here is derived from an EMBL/GenBank/DDBJ whole genome shotgun (WGS) entry which is preliminary data.</text>
</comment>
<evidence type="ECO:0000256" key="5">
    <source>
        <dbReference type="ARBA" id="ARBA00022801"/>
    </source>
</evidence>
<gene>
    <name evidence="13" type="primary">ggt</name>
    <name evidence="13" type="ORF">ENR15_14580</name>
</gene>
<dbReference type="InterPro" id="IPR051792">
    <property type="entry name" value="GGT_bact"/>
</dbReference>
<proteinExistence type="inferred from homology"/>
<evidence type="ECO:0000256" key="8">
    <source>
        <dbReference type="ARBA" id="ARBA00047417"/>
    </source>
</evidence>
<keyword evidence="7 11" id="KW-0012">Acyltransferase</keyword>
<dbReference type="PANTHER" id="PTHR43199">
    <property type="entry name" value="GLUTATHIONE HYDROLASE"/>
    <property type="match status" value="1"/>
</dbReference>
<dbReference type="PRINTS" id="PR01210">
    <property type="entry name" value="GGTRANSPTASE"/>
</dbReference>
<evidence type="ECO:0000256" key="7">
    <source>
        <dbReference type="ARBA" id="ARBA00023315"/>
    </source>
</evidence>
<evidence type="ECO:0000256" key="10">
    <source>
        <dbReference type="PIRSR" id="PIRSR600101-2"/>
    </source>
</evidence>
<evidence type="ECO:0000313" key="13">
    <source>
        <dbReference type="EMBL" id="HGG01831.1"/>
    </source>
</evidence>
<sequence>MLVRCFLSIALTLTGGGFWWAPAAAAPTQVAQYRQGMVVSAHPLASDVGLAILSAGGNAVDAAVATALAISVVEPFSAGIGGGGFLLLRQEDTGEVRALDFRERAPQKATRDMYLDENGEVIPRASLDGHLAAAVPGTVAGLSEVHRHYGNLPWHQLVEPAITLAEEGFLVKNRFLQFAGRRQEIFRQNAAARAVFTKNGEMYQVGDGYADLPVRLRQPDLAATLRQIAANPQNFYTGDIADKIVRDMAENGGFITREDLQNYQPIWRQPLCGNLEAQRHQDFSSQPALEPAVPRQFRICSMPPPSSGGVHIWQILNIIIPQIASLQWQSADAIHLMAEAMKIAYSDRSQYLGDPDFITIPVLKLISAPYANFRRQQIDMNRARPASEVQPVNAETLERLVQESNDTSHLNVVDSQGNAVSLTFTVNGGFGAGVVAAGTGILLNNEMDDFAPAPGIPNLFGLVGSDANAIYPGKTPLSSMTPTIVTKNTGEERLFMVAGSPGGSTIITTVLQIFLNVAIYNMDAYAALAAPRIHHQWLPDSLYVEPGSLSPQTKAELQRRGHQIVDRDSFSNPNLIIVKDDGTLEAAADPRGEGEPRGF</sequence>
<comment type="catalytic activity">
    <reaction evidence="2 11">
        <text>glutathione + H2O = L-cysteinylglycine + L-glutamate</text>
        <dbReference type="Rhea" id="RHEA:28807"/>
        <dbReference type="ChEBI" id="CHEBI:15377"/>
        <dbReference type="ChEBI" id="CHEBI:29985"/>
        <dbReference type="ChEBI" id="CHEBI:57925"/>
        <dbReference type="ChEBI" id="CHEBI:61694"/>
        <dbReference type="EC" id="3.4.19.13"/>
    </reaction>
</comment>
<dbReference type="AlphaFoldDB" id="A0A7C3VRB3"/>
<feature type="binding site" evidence="10">
    <location>
        <position position="449"/>
    </location>
    <ligand>
        <name>L-glutamate</name>
        <dbReference type="ChEBI" id="CHEBI:29985"/>
    </ligand>
</feature>
<dbReference type="GO" id="GO:0006751">
    <property type="term" value="P:glutathione catabolic process"/>
    <property type="evidence" value="ECO:0007669"/>
    <property type="project" value="UniProtKB-UniRule"/>
</dbReference>
<dbReference type="EC" id="2.3.2.2" evidence="11"/>
<comment type="subunit">
    <text evidence="11">This enzyme consists of two polypeptide chains, which are synthesized in precursor form from a single polypeptide.</text>
</comment>
<comment type="similarity">
    <text evidence="3 11">Belongs to the gamma-glutamyltransferase family.</text>
</comment>
<evidence type="ECO:0000256" key="6">
    <source>
        <dbReference type="ARBA" id="ARBA00023145"/>
    </source>
</evidence>
<dbReference type="InterPro" id="IPR029055">
    <property type="entry name" value="Ntn_hydrolases_N"/>
</dbReference>
<evidence type="ECO:0000256" key="9">
    <source>
        <dbReference type="PIRSR" id="PIRSR600101-1"/>
    </source>
</evidence>
<feature type="binding site" evidence="10">
    <location>
        <begin position="478"/>
        <end position="479"/>
    </location>
    <ligand>
        <name>L-glutamate</name>
        <dbReference type="ChEBI" id="CHEBI:29985"/>
    </ligand>
</feature>
<dbReference type="InterPro" id="IPR000101">
    <property type="entry name" value="GGT_peptidase"/>
</dbReference>
<comment type="PTM">
    <text evidence="11">Cleaved by autocatalysis into a large and a small subunit.</text>
</comment>
<feature type="chain" id="PRO_5027961692" description="Glutathione hydrolase proenzyme" evidence="12">
    <location>
        <begin position="26"/>
        <end position="599"/>
    </location>
</feature>
<keyword evidence="11" id="KW-0317">Glutathione biosynthesis</keyword>
<keyword evidence="5 11" id="KW-0378">Hydrolase</keyword>
<dbReference type="Gene3D" id="1.10.246.130">
    <property type="match status" value="1"/>
</dbReference>
<evidence type="ECO:0000256" key="2">
    <source>
        <dbReference type="ARBA" id="ARBA00001089"/>
    </source>
</evidence>
<keyword evidence="4 11" id="KW-0808">Transferase</keyword>
<feature type="signal peptide" evidence="12">
    <location>
        <begin position="1"/>
        <end position="25"/>
    </location>
</feature>
<dbReference type="Gene3D" id="3.60.20.40">
    <property type="match status" value="1"/>
</dbReference>
<dbReference type="GO" id="GO:0006750">
    <property type="term" value="P:glutathione biosynthetic process"/>
    <property type="evidence" value="ECO:0007669"/>
    <property type="project" value="UniProtKB-KW"/>
</dbReference>
<keyword evidence="12" id="KW-0732">Signal</keyword>
<dbReference type="InterPro" id="IPR043137">
    <property type="entry name" value="GGT_ssub_C"/>
</dbReference>
<feature type="binding site" evidence="10">
    <location>
        <position position="503"/>
    </location>
    <ligand>
        <name>L-glutamate</name>
        <dbReference type="ChEBI" id="CHEBI:29985"/>
    </ligand>
</feature>
<evidence type="ECO:0000256" key="4">
    <source>
        <dbReference type="ARBA" id="ARBA00022679"/>
    </source>
</evidence>
<dbReference type="EC" id="3.4.19.13" evidence="11"/>
<evidence type="ECO:0000256" key="3">
    <source>
        <dbReference type="ARBA" id="ARBA00009381"/>
    </source>
</evidence>
<dbReference type="GO" id="GO:0036374">
    <property type="term" value="F:glutathione hydrolase activity"/>
    <property type="evidence" value="ECO:0007669"/>
    <property type="project" value="UniProtKB-UniRule"/>
</dbReference>
<feature type="active site" description="Nucleophile" evidence="9">
    <location>
        <position position="407"/>
    </location>
</feature>
<dbReference type="InterPro" id="IPR043138">
    <property type="entry name" value="GGT_lsub"/>
</dbReference>
<feature type="binding site" evidence="10">
    <location>
        <begin position="425"/>
        <end position="427"/>
    </location>
    <ligand>
        <name>L-glutamate</name>
        <dbReference type="ChEBI" id="CHEBI:29985"/>
    </ligand>
</feature>
<comment type="catalytic activity">
    <reaction evidence="1 11">
        <text>an S-substituted glutathione + H2O = an S-substituted L-cysteinylglycine + L-glutamate</text>
        <dbReference type="Rhea" id="RHEA:59468"/>
        <dbReference type="ChEBI" id="CHEBI:15377"/>
        <dbReference type="ChEBI" id="CHEBI:29985"/>
        <dbReference type="ChEBI" id="CHEBI:90779"/>
        <dbReference type="ChEBI" id="CHEBI:143103"/>
        <dbReference type="EC" id="3.4.19.13"/>
    </reaction>
</comment>